<dbReference type="GO" id="GO:0004322">
    <property type="term" value="F:ferroxidase activity"/>
    <property type="evidence" value="ECO:0007669"/>
    <property type="project" value="TreeGrafter"/>
</dbReference>
<dbReference type="OMA" id="MRHPWHL"/>
<gene>
    <name evidence="13" type="ORF">KLLA0_C01694g</name>
</gene>
<dbReference type="KEGG" id="kla:KLLA0_C01694g"/>
<dbReference type="GO" id="GO:0033215">
    <property type="term" value="P:reductive iron assimilation"/>
    <property type="evidence" value="ECO:0007669"/>
    <property type="project" value="TreeGrafter"/>
</dbReference>
<dbReference type="InterPro" id="IPR044130">
    <property type="entry name" value="CuRO_2_Fet3-like"/>
</dbReference>
<dbReference type="PROSITE" id="PS00079">
    <property type="entry name" value="MULTICOPPER_OXIDASE1"/>
    <property type="match status" value="2"/>
</dbReference>
<dbReference type="InterPro" id="IPR001117">
    <property type="entry name" value="Cu-oxidase_2nd"/>
</dbReference>
<comment type="cofactor">
    <cofactor evidence="1">
        <name>Cu cation</name>
        <dbReference type="ChEBI" id="CHEBI:23378"/>
    </cofactor>
</comment>
<dbReference type="eggNOG" id="KOG1263">
    <property type="taxonomic scope" value="Eukaryota"/>
</dbReference>
<accession>Q6CUW8</accession>
<dbReference type="PaxDb" id="284590-Q6CUW8"/>
<feature type="chain" id="PRO_5004272868" evidence="9">
    <location>
        <begin position="18"/>
        <end position="612"/>
    </location>
</feature>
<dbReference type="InterPro" id="IPR002355">
    <property type="entry name" value="Cu_oxidase_Cu_BS"/>
</dbReference>
<keyword evidence="8" id="KW-0813">Transport</keyword>
<dbReference type="CDD" id="cd13864">
    <property type="entry name" value="CuRO_1_MCO_like_2"/>
    <property type="match status" value="1"/>
</dbReference>
<evidence type="ECO:0000259" key="12">
    <source>
        <dbReference type="Pfam" id="PF07732"/>
    </source>
</evidence>
<feature type="domain" description="Plastocyanin-like" evidence="10">
    <location>
        <begin position="169"/>
        <end position="305"/>
    </location>
</feature>
<keyword evidence="14" id="KW-1185">Reference proteome</keyword>
<dbReference type="Pfam" id="PF00394">
    <property type="entry name" value="Cu-oxidase"/>
    <property type="match status" value="1"/>
</dbReference>
<sequence>MLIEALWIVLLFGVSQCKDLKFDISRHEDGRTIRLNENDDLIKPPLRLRNGEQLNLQIENHLDQPTAIHFHGLLLENFVGEELATGKQPAVLGDGVPGISQYEVGVNRSYWQNITVSKTTCGTFWYHSHYAVQYGEGLRGPVIVDCDQFDNHERDVAKEFGLGAHVQEQIITLSDWYKYPHDFIMDAFLQPNKGADPHVDGSLFNGKQDENQVIQVDPDTEYLRLRILNMANSNTQVFHIANHKMIVIETDGILVKPVELSTLTLATGQRYTVLVKRDENNQNARIIHGCNKMMGYITKSHVLQYYPSFSTAVSSSSVSISRLPDFTSIELYKKYEPIDWMLLPDPESNDQKFSLDYEQSTSAATKQKYHTSMFFVNGDTMGEFMNPASAVPLLISMENATKKPINVGFGGTVDIAINSIDHMRHPWHLHGHHFQVISIGESGDGPLHWDNPSSRAYAKYSEDLTYWKSSGRVPMTRDTINIAGSSFAVIRFQADSPGLWLLHCHVDWHMVKGLGVVIQEGLETLPLDSLVIREPTNIVTPKPKLNPDIELLHEESISSTPTPPPTPLPTVQADADHAINTQPETSKLKVIGIYCAVVVFLDIMLYKYMLSR</sequence>
<evidence type="ECO:0000313" key="13">
    <source>
        <dbReference type="EMBL" id="CAH01122.1"/>
    </source>
</evidence>
<dbReference type="FunCoup" id="Q6CUW8">
    <property type="interactions" value="25"/>
</dbReference>
<dbReference type="Pfam" id="PF07731">
    <property type="entry name" value="Cu-oxidase_2"/>
    <property type="match status" value="1"/>
</dbReference>
<organism evidence="13 14">
    <name type="scientific">Kluyveromyces lactis (strain ATCC 8585 / CBS 2359 / DSM 70799 / NBRC 1267 / NRRL Y-1140 / WM37)</name>
    <name type="common">Yeast</name>
    <name type="synonym">Candida sphaerica</name>
    <dbReference type="NCBI Taxonomy" id="284590"/>
    <lineage>
        <taxon>Eukaryota</taxon>
        <taxon>Fungi</taxon>
        <taxon>Dikarya</taxon>
        <taxon>Ascomycota</taxon>
        <taxon>Saccharomycotina</taxon>
        <taxon>Saccharomycetes</taxon>
        <taxon>Saccharomycetales</taxon>
        <taxon>Saccharomycetaceae</taxon>
        <taxon>Kluyveromyces</taxon>
    </lineage>
</organism>
<evidence type="ECO:0000256" key="3">
    <source>
        <dbReference type="ARBA" id="ARBA00022496"/>
    </source>
</evidence>
<dbReference type="InterPro" id="IPR033138">
    <property type="entry name" value="Cu_oxidase_CS"/>
</dbReference>
<keyword evidence="8" id="KW-0406">Ion transport</keyword>
<evidence type="ECO:0000256" key="9">
    <source>
        <dbReference type="SAM" id="SignalP"/>
    </source>
</evidence>
<dbReference type="GO" id="GO:0005507">
    <property type="term" value="F:copper ion binding"/>
    <property type="evidence" value="ECO:0007669"/>
    <property type="project" value="InterPro"/>
</dbReference>
<dbReference type="InterPro" id="IPR045087">
    <property type="entry name" value="Cu-oxidase_fam"/>
</dbReference>
<keyword evidence="5" id="KW-0560">Oxidoreductase</keyword>
<reference evidence="13 14" key="1">
    <citation type="journal article" date="2004" name="Nature">
        <title>Genome evolution in yeasts.</title>
        <authorList>
            <consortium name="Genolevures"/>
            <person name="Dujon B."/>
            <person name="Sherman D."/>
            <person name="Fischer G."/>
            <person name="Durrens P."/>
            <person name="Casaregola S."/>
            <person name="Lafontaine I."/>
            <person name="de Montigny J."/>
            <person name="Marck C."/>
            <person name="Neuveglise C."/>
            <person name="Talla E."/>
            <person name="Goffard N."/>
            <person name="Frangeul L."/>
            <person name="Aigle M."/>
            <person name="Anthouard V."/>
            <person name="Babour A."/>
            <person name="Barbe V."/>
            <person name="Barnay S."/>
            <person name="Blanchin S."/>
            <person name="Beckerich J.M."/>
            <person name="Beyne E."/>
            <person name="Bleykasten C."/>
            <person name="Boisrame A."/>
            <person name="Boyer J."/>
            <person name="Cattolico L."/>
            <person name="Confanioleri F."/>
            <person name="de Daruvar A."/>
            <person name="Despons L."/>
            <person name="Fabre E."/>
            <person name="Fairhead C."/>
            <person name="Ferry-Dumazet H."/>
            <person name="Groppi A."/>
            <person name="Hantraye F."/>
            <person name="Hennequin C."/>
            <person name="Jauniaux N."/>
            <person name="Joyet P."/>
            <person name="Kachouri R."/>
            <person name="Kerrest A."/>
            <person name="Koszul R."/>
            <person name="Lemaire M."/>
            <person name="Lesur I."/>
            <person name="Ma L."/>
            <person name="Muller H."/>
            <person name="Nicaud J.M."/>
            <person name="Nikolski M."/>
            <person name="Oztas S."/>
            <person name="Ozier-Kalogeropoulos O."/>
            <person name="Pellenz S."/>
            <person name="Potier S."/>
            <person name="Richard G.F."/>
            <person name="Straub M.L."/>
            <person name="Suleau A."/>
            <person name="Swennene D."/>
            <person name="Tekaia F."/>
            <person name="Wesolowski-Louvel M."/>
            <person name="Westhof E."/>
            <person name="Wirth B."/>
            <person name="Zeniou-Meyer M."/>
            <person name="Zivanovic I."/>
            <person name="Bolotin-Fukuhara M."/>
            <person name="Thierry A."/>
            <person name="Bouchier C."/>
            <person name="Caudron B."/>
            <person name="Scarpelli C."/>
            <person name="Gaillardin C."/>
            <person name="Weissenbach J."/>
            <person name="Wincker P."/>
            <person name="Souciet J.L."/>
        </authorList>
    </citation>
    <scope>NUCLEOTIDE SEQUENCE [LARGE SCALE GENOMIC DNA]</scope>
    <source>
        <strain evidence="14">ATCC 8585 / CBS 2359 / DSM 70799 / NBRC 1267 / NRRL Y-1140 / WM37</strain>
    </source>
</reference>
<feature type="signal peptide" evidence="9">
    <location>
        <begin position="1"/>
        <end position="17"/>
    </location>
</feature>
<dbReference type="InParanoid" id="Q6CUW8"/>
<dbReference type="HOGENOM" id="CLU_440088_0_0_1"/>
<keyword evidence="3" id="KW-0410">Iron transport</keyword>
<keyword evidence="6" id="KW-0408">Iron</keyword>
<feature type="domain" description="Plastocyanin-like" evidence="12">
    <location>
        <begin position="38"/>
        <end position="145"/>
    </location>
</feature>
<keyword evidence="4" id="KW-0479">Metal-binding</keyword>
<dbReference type="Gene3D" id="2.60.40.420">
    <property type="entry name" value="Cupredoxins - blue copper proteins"/>
    <property type="match status" value="3"/>
</dbReference>
<proteinExistence type="inferred from homology"/>
<evidence type="ECO:0000256" key="5">
    <source>
        <dbReference type="ARBA" id="ARBA00023002"/>
    </source>
</evidence>
<dbReference type="Proteomes" id="UP000000598">
    <property type="component" value="Chromosome C"/>
</dbReference>
<dbReference type="PANTHER" id="PTHR11709">
    <property type="entry name" value="MULTI-COPPER OXIDASE"/>
    <property type="match status" value="1"/>
</dbReference>
<protein>
    <submittedName>
        <fullName evidence="13">KLLA0C01694p</fullName>
    </submittedName>
</protein>
<dbReference type="PANTHER" id="PTHR11709:SF434">
    <property type="entry name" value="IRON TRANSPORT MULTICOPPER OXIDASE FET5-RELATED"/>
    <property type="match status" value="1"/>
</dbReference>
<comment type="similarity">
    <text evidence="2">Belongs to the multicopper oxidase family.</text>
</comment>
<dbReference type="PROSITE" id="PS00080">
    <property type="entry name" value="MULTICOPPER_OXIDASE2"/>
    <property type="match status" value="1"/>
</dbReference>
<dbReference type="STRING" id="284590.Q6CUW8"/>
<dbReference type="InterPro" id="IPR011707">
    <property type="entry name" value="Cu-oxidase-like_N"/>
</dbReference>
<evidence type="ECO:0000259" key="10">
    <source>
        <dbReference type="Pfam" id="PF00394"/>
    </source>
</evidence>
<dbReference type="SUPFAM" id="SSF49503">
    <property type="entry name" value="Cupredoxins"/>
    <property type="match status" value="3"/>
</dbReference>
<evidence type="ECO:0000259" key="11">
    <source>
        <dbReference type="Pfam" id="PF07731"/>
    </source>
</evidence>
<dbReference type="AlphaFoldDB" id="Q6CUW8"/>
<keyword evidence="7" id="KW-0186">Copper</keyword>
<evidence type="ECO:0000256" key="6">
    <source>
        <dbReference type="ARBA" id="ARBA00023004"/>
    </source>
</evidence>
<dbReference type="InterPro" id="IPR011706">
    <property type="entry name" value="Cu-oxidase_C"/>
</dbReference>
<evidence type="ECO:0000256" key="4">
    <source>
        <dbReference type="ARBA" id="ARBA00022723"/>
    </source>
</evidence>
<evidence type="ECO:0000313" key="14">
    <source>
        <dbReference type="Proteomes" id="UP000000598"/>
    </source>
</evidence>
<dbReference type="EMBL" id="CR382123">
    <property type="protein sequence ID" value="CAH01122.1"/>
    <property type="molecule type" value="Genomic_DNA"/>
</dbReference>
<name>Q6CUW8_KLULA</name>
<evidence type="ECO:0000256" key="1">
    <source>
        <dbReference type="ARBA" id="ARBA00001935"/>
    </source>
</evidence>
<evidence type="ECO:0000256" key="2">
    <source>
        <dbReference type="ARBA" id="ARBA00010609"/>
    </source>
</evidence>
<dbReference type="GO" id="GO:0000329">
    <property type="term" value="C:fungal-type vacuole membrane"/>
    <property type="evidence" value="ECO:0007669"/>
    <property type="project" value="TreeGrafter"/>
</dbReference>
<feature type="domain" description="Plastocyanin-like" evidence="11">
    <location>
        <begin position="400"/>
        <end position="520"/>
    </location>
</feature>
<dbReference type="GO" id="GO:0010106">
    <property type="term" value="P:cellular response to iron ion starvation"/>
    <property type="evidence" value="ECO:0007669"/>
    <property type="project" value="TreeGrafter"/>
</dbReference>
<evidence type="ECO:0000256" key="7">
    <source>
        <dbReference type="ARBA" id="ARBA00023008"/>
    </source>
</evidence>
<dbReference type="Pfam" id="PF07732">
    <property type="entry name" value="Cu-oxidase_3"/>
    <property type="match status" value="1"/>
</dbReference>
<evidence type="ECO:0000256" key="8">
    <source>
        <dbReference type="ARBA" id="ARBA00023065"/>
    </source>
</evidence>
<keyword evidence="9" id="KW-0732">Signal</keyword>
<dbReference type="CDD" id="cd13877">
    <property type="entry name" value="CuRO_2_Fet3p_like"/>
    <property type="match status" value="1"/>
</dbReference>
<dbReference type="InterPro" id="IPR008972">
    <property type="entry name" value="Cupredoxin"/>
</dbReference>